<dbReference type="PROSITE" id="PS51257">
    <property type="entry name" value="PROKAR_LIPOPROTEIN"/>
    <property type="match status" value="1"/>
</dbReference>
<reference evidence="4 5" key="1">
    <citation type="submission" date="2019-11" db="EMBL/GenBank/DDBJ databases">
        <authorList>
            <person name="Holert J."/>
        </authorList>
    </citation>
    <scope>NUCLEOTIDE SEQUENCE [LARGE SCALE GENOMIC DNA]</scope>
    <source>
        <strain evidence="3">BC3_2A</strain>
        <strain evidence="2">SB11_1A</strain>
    </source>
</reference>
<keyword evidence="1" id="KW-0732">Signal</keyword>
<evidence type="ECO:0000256" key="1">
    <source>
        <dbReference type="SAM" id="SignalP"/>
    </source>
</evidence>
<dbReference type="EMBL" id="CACSIK010000001">
    <property type="protein sequence ID" value="CAA0086993.1"/>
    <property type="molecule type" value="Genomic_DNA"/>
</dbReference>
<feature type="chain" id="PRO_5036150525" description="Lipoprotein" evidence="1">
    <location>
        <begin position="22"/>
        <end position="168"/>
    </location>
</feature>
<evidence type="ECO:0000313" key="5">
    <source>
        <dbReference type="Proteomes" id="UP000439591"/>
    </source>
</evidence>
<dbReference type="RefSeq" id="WP_159267797.1">
    <property type="nucleotide sequence ID" value="NZ_CACSIK010000001.1"/>
</dbReference>
<gene>
    <name evidence="2" type="ORF">IHBHHGIJ_01179</name>
    <name evidence="3" type="ORF">KFEGEMFD_02919</name>
</gene>
<organism evidence="3 5">
    <name type="scientific">Zhongshania aliphaticivorans</name>
    <dbReference type="NCBI Taxonomy" id="1470434"/>
    <lineage>
        <taxon>Bacteria</taxon>
        <taxon>Pseudomonadati</taxon>
        <taxon>Pseudomonadota</taxon>
        <taxon>Gammaproteobacteria</taxon>
        <taxon>Cellvibrionales</taxon>
        <taxon>Spongiibacteraceae</taxon>
        <taxon>Zhongshania</taxon>
    </lineage>
</organism>
<evidence type="ECO:0008006" key="6">
    <source>
        <dbReference type="Google" id="ProtNLM"/>
    </source>
</evidence>
<dbReference type="EMBL" id="CACSIM010000005">
    <property type="protein sequence ID" value="CAA0113869.1"/>
    <property type="molecule type" value="Genomic_DNA"/>
</dbReference>
<evidence type="ECO:0000313" key="3">
    <source>
        <dbReference type="EMBL" id="CAA0113869.1"/>
    </source>
</evidence>
<dbReference type="Proteomes" id="UP000435877">
    <property type="component" value="Unassembled WGS sequence"/>
</dbReference>
<dbReference type="Proteomes" id="UP000439591">
    <property type="component" value="Unassembled WGS sequence"/>
</dbReference>
<keyword evidence="4" id="KW-1185">Reference proteome</keyword>
<accession>A0A5S9Q9E8</accession>
<dbReference type="OrthoDB" id="6228890at2"/>
<proteinExistence type="predicted"/>
<dbReference type="AlphaFoldDB" id="A0A5S9Q9E8"/>
<evidence type="ECO:0000313" key="2">
    <source>
        <dbReference type="EMBL" id="CAA0086993.1"/>
    </source>
</evidence>
<name>A0A5S9Q9E8_9GAMM</name>
<feature type="signal peptide" evidence="1">
    <location>
        <begin position="1"/>
        <end position="21"/>
    </location>
</feature>
<sequence length="168" mass="18621">MKINTLYLSTLFCLSLLTACGGGGGSGDKDSADTLTDNSNVVEQTEPETTVNDNEITTEAERTAELRVPSEFDLQQDYELIVDTIASSTNKGKYLTLCSEFSKTETGYEINHRSCILKTYLTETASYTLRIANTTTQLLATVWDLSAQDVPQYSLWERSNNDAYLSIQ</sequence>
<evidence type="ECO:0000313" key="4">
    <source>
        <dbReference type="Proteomes" id="UP000435877"/>
    </source>
</evidence>
<protein>
    <recommendedName>
        <fullName evidence="6">Lipoprotein</fullName>
    </recommendedName>
</protein>